<name>A0A1M5REU6_9CLOT</name>
<dbReference type="AlphaFoldDB" id="A0A1M5REU6"/>
<dbReference type="PANTHER" id="PTHR36180:SF2">
    <property type="entry name" value="BRO FAMILY PROTEIN"/>
    <property type="match status" value="1"/>
</dbReference>
<dbReference type="PROSITE" id="PS51750">
    <property type="entry name" value="BRO_N"/>
    <property type="match status" value="1"/>
</dbReference>
<reference evidence="2 3" key="1">
    <citation type="submission" date="2016-11" db="EMBL/GenBank/DDBJ databases">
        <authorList>
            <person name="Jaros S."/>
            <person name="Januszkiewicz K."/>
            <person name="Wedrychowicz H."/>
        </authorList>
    </citation>
    <scope>NUCLEOTIDE SEQUENCE [LARGE SCALE GENOMIC DNA]</scope>
    <source>
        <strain evidence="2 3">DSM 8605</strain>
    </source>
</reference>
<accession>A0A1M5REU6</accession>
<feature type="domain" description="Bro-N" evidence="1">
    <location>
        <begin position="1"/>
        <end position="105"/>
    </location>
</feature>
<evidence type="ECO:0000313" key="2">
    <source>
        <dbReference type="EMBL" id="SHH24630.1"/>
    </source>
</evidence>
<protein>
    <submittedName>
        <fullName evidence="2">Prophage antirepressor</fullName>
    </submittedName>
</protein>
<dbReference type="Pfam" id="PF02498">
    <property type="entry name" value="Bro-N"/>
    <property type="match status" value="1"/>
</dbReference>
<evidence type="ECO:0000313" key="3">
    <source>
        <dbReference type="Proteomes" id="UP000184447"/>
    </source>
</evidence>
<evidence type="ECO:0000259" key="1">
    <source>
        <dbReference type="PROSITE" id="PS51750"/>
    </source>
</evidence>
<dbReference type="OrthoDB" id="9812611at2"/>
<dbReference type="PANTHER" id="PTHR36180">
    <property type="entry name" value="DNA-BINDING PROTEIN-RELATED-RELATED"/>
    <property type="match status" value="1"/>
</dbReference>
<dbReference type="SMART" id="SM01040">
    <property type="entry name" value="Bro-N"/>
    <property type="match status" value="1"/>
</dbReference>
<organism evidence="2 3">
    <name type="scientific">Clostridium grantii DSM 8605</name>
    <dbReference type="NCBI Taxonomy" id="1121316"/>
    <lineage>
        <taxon>Bacteria</taxon>
        <taxon>Bacillati</taxon>
        <taxon>Bacillota</taxon>
        <taxon>Clostridia</taxon>
        <taxon>Eubacteriales</taxon>
        <taxon>Clostridiaceae</taxon>
        <taxon>Clostridium</taxon>
    </lineage>
</organism>
<dbReference type="STRING" id="1121316.SAMN02745207_00483"/>
<dbReference type="EMBL" id="FQXM01000003">
    <property type="protein sequence ID" value="SHH24630.1"/>
    <property type="molecule type" value="Genomic_DNA"/>
</dbReference>
<keyword evidence="3" id="KW-1185">Reference proteome</keyword>
<gene>
    <name evidence="2" type="ORF">SAMN02745207_00483</name>
</gene>
<proteinExistence type="predicted"/>
<sequence>MNKDLKIFNNEEFGSVRWVKYNNKDYAVANDIASSLGYSSPKDAVSRHCKGGVETSLPSNGGMQIMKIIPEGDIYRLVIKSKLPDAEKFESWIFDEVLPSIRKTGGYVNNEELFIETYLPYTDENTKLVFKNTLSMVRKQNEIIGIQNSTINKQGKEIEHKEGIIIGLVDEISLAEKRQVLNRVVRYKGANFQLRWRELYKQFSMKYHINLEDRVTKYNKNHKPKLKSKIDYIDKVMNKIPELYEIACKLYESDVKELAKNLYNLNETSYKEVACTK</sequence>
<dbReference type="Proteomes" id="UP000184447">
    <property type="component" value="Unassembled WGS sequence"/>
</dbReference>
<dbReference type="InterPro" id="IPR003497">
    <property type="entry name" value="BRO_N_domain"/>
</dbReference>
<dbReference type="RefSeq" id="WP_073336635.1">
    <property type="nucleotide sequence ID" value="NZ_FQXM01000003.1"/>
</dbReference>